<evidence type="ECO:0000256" key="1">
    <source>
        <dbReference type="SAM" id="MobiDB-lite"/>
    </source>
</evidence>
<reference evidence="2" key="1">
    <citation type="submission" date="2020-10" db="EMBL/GenBank/DDBJ databases">
        <authorList>
            <person name="Gilroy R."/>
        </authorList>
    </citation>
    <scope>NUCLEOTIDE SEQUENCE</scope>
    <source>
        <strain evidence="2">17113</strain>
    </source>
</reference>
<feature type="region of interest" description="Disordered" evidence="1">
    <location>
        <begin position="65"/>
        <end position="90"/>
    </location>
</feature>
<name>A0A9D9DES3_9FIRM</name>
<dbReference type="EMBL" id="JADINA010000022">
    <property type="protein sequence ID" value="MBO8426369.1"/>
    <property type="molecule type" value="Genomic_DNA"/>
</dbReference>
<reference evidence="2" key="2">
    <citation type="journal article" date="2021" name="PeerJ">
        <title>Extensive microbial diversity within the chicken gut microbiome revealed by metagenomics and culture.</title>
        <authorList>
            <person name="Gilroy R."/>
            <person name="Ravi A."/>
            <person name="Getino M."/>
            <person name="Pursley I."/>
            <person name="Horton D.L."/>
            <person name="Alikhan N.F."/>
            <person name="Baker D."/>
            <person name="Gharbi K."/>
            <person name="Hall N."/>
            <person name="Watson M."/>
            <person name="Adriaenssens E.M."/>
            <person name="Foster-Nyarko E."/>
            <person name="Jarju S."/>
            <person name="Secka A."/>
            <person name="Antonio M."/>
            <person name="Oren A."/>
            <person name="Chaudhuri R.R."/>
            <person name="La Ragione R."/>
            <person name="Hildebrand F."/>
            <person name="Pallen M.J."/>
        </authorList>
    </citation>
    <scope>NUCLEOTIDE SEQUENCE</scope>
    <source>
        <strain evidence="2">17113</strain>
    </source>
</reference>
<dbReference type="Proteomes" id="UP000823634">
    <property type="component" value="Unassembled WGS sequence"/>
</dbReference>
<gene>
    <name evidence="2" type="ORF">IAC61_03505</name>
</gene>
<protein>
    <submittedName>
        <fullName evidence="2">Uncharacterized protein</fullName>
    </submittedName>
</protein>
<comment type="caution">
    <text evidence="2">The sequence shown here is derived from an EMBL/GenBank/DDBJ whole genome shotgun (WGS) entry which is preliminary data.</text>
</comment>
<evidence type="ECO:0000313" key="2">
    <source>
        <dbReference type="EMBL" id="MBO8426369.1"/>
    </source>
</evidence>
<proteinExistence type="predicted"/>
<evidence type="ECO:0000313" key="3">
    <source>
        <dbReference type="Proteomes" id="UP000823634"/>
    </source>
</evidence>
<accession>A0A9D9DES3</accession>
<dbReference type="AlphaFoldDB" id="A0A9D9DES3"/>
<organism evidence="2 3">
    <name type="scientific">Candidatus Alloenteromonas pullistercoris</name>
    <dbReference type="NCBI Taxonomy" id="2840785"/>
    <lineage>
        <taxon>Bacteria</taxon>
        <taxon>Bacillati</taxon>
        <taxon>Bacillota</taxon>
        <taxon>Bacillota incertae sedis</taxon>
        <taxon>Candidatus Alloenteromonas</taxon>
    </lineage>
</organism>
<sequence>MGYIDKFINDDSLPESKAISIRLSLNRKTLKNLDLVRLDGGFSTYSMTVARLIDAKAGRIKAKGERESYEKAKPSPKRSPLTLEIPDYGF</sequence>